<comment type="similarity">
    <text evidence="2 12">Belongs to the DsbB family. BdbC subfamily.</text>
</comment>
<keyword evidence="3 12" id="KW-0813">Transport</keyword>
<protein>
    <recommendedName>
        <fullName evidence="12">Probable disulfide formation protein</fullName>
    </recommendedName>
    <alternativeName>
        <fullName evidence="12">Disulfide oxidoreductase</fullName>
    </alternativeName>
    <alternativeName>
        <fullName evidence="12">Thiol-disulfide oxidoreductase</fullName>
    </alternativeName>
</protein>
<feature type="transmembrane region" description="Helical" evidence="13">
    <location>
        <begin position="105"/>
        <end position="126"/>
    </location>
</feature>
<keyword evidence="9 12" id="KW-1015">Disulfide bond</keyword>
<dbReference type="Gene3D" id="1.20.1550.10">
    <property type="entry name" value="DsbB-like"/>
    <property type="match status" value="1"/>
</dbReference>
<dbReference type="RefSeq" id="WP_045849273.1">
    <property type="nucleotide sequence ID" value="NZ_FTLX01000005.1"/>
</dbReference>
<evidence type="ECO:0000256" key="1">
    <source>
        <dbReference type="ARBA" id="ARBA00004141"/>
    </source>
</evidence>
<keyword evidence="15" id="KW-1185">Reference proteome</keyword>
<evidence type="ECO:0000313" key="15">
    <source>
        <dbReference type="Proteomes" id="UP000215545"/>
    </source>
</evidence>
<feature type="disulfide bond" description="Redox-active" evidence="12">
    <location>
        <begin position="92"/>
        <end position="98"/>
    </location>
</feature>
<dbReference type="Proteomes" id="UP000215545">
    <property type="component" value="Unassembled WGS sequence"/>
</dbReference>
<evidence type="ECO:0000256" key="4">
    <source>
        <dbReference type="ARBA" id="ARBA00022692"/>
    </source>
</evidence>
<feature type="disulfide bond" description="Redox-active" evidence="12">
    <location>
        <begin position="31"/>
        <end position="34"/>
    </location>
</feature>
<keyword evidence="8 12" id="KW-0472">Membrane</keyword>
<dbReference type="Pfam" id="PF02600">
    <property type="entry name" value="DsbB"/>
    <property type="match status" value="1"/>
</dbReference>
<dbReference type="InterPro" id="IPR012187">
    <property type="entry name" value="Disulphide_bond_form_BdbC"/>
</dbReference>
<feature type="transmembrane region" description="Helical" evidence="13">
    <location>
        <begin position="62"/>
        <end position="79"/>
    </location>
</feature>
<keyword evidence="12" id="KW-1003">Cell membrane</keyword>
<dbReference type="InterPro" id="IPR023380">
    <property type="entry name" value="DsbB-like_sf"/>
</dbReference>
<dbReference type="HAMAP" id="MF_00287">
    <property type="entry name" value="BdbC"/>
    <property type="match status" value="1"/>
</dbReference>
<proteinExistence type="inferred from homology"/>
<keyword evidence="10 12" id="KW-0143">Chaperone</keyword>
<comment type="caution">
    <text evidence="14">The sequence shown here is derived from an EMBL/GenBank/DDBJ whole genome shotgun (WGS) entry which is preliminary data.</text>
</comment>
<evidence type="ECO:0000256" key="2">
    <source>
        <dbReference type="ARBA" id="ARBA00007602"/>
    </source>
</evidence>
<keyword evidence="6 12" id="KW-1133">Transmembrane helix</keyword>
<keyword evidence="4 12" id="KW-0812">Transmembrane</keyword>
<evidence type="ECO:0000256" key="3">
    <source>
        <dbReference type="ARBA" id="ARBA00022448"/>
    </source>
</evidence>
<evidence type="ECO:0000256" key="12">
    <source>
        <dbReference type="HAMAP-Rule" id="MF_00287"/>
    </source>
</evidence>
<sequence length="136" mass="15273">MNKTLLAAWLTAITATLGSLFFSDQLGFVPCTMCWYQRILMYPLTLVLGLAFYWNDSRIYRYVLPLSAIGMGISGYHYALQKVPAMKQFEMCTSGVPCSGEYINVLSFITIPFLSFTAFTIITICMSRLRKTSASS</sequence>
<name>A0ABX4E7V4_9BACI</name>
<reference evidence="15" key="1">
    <citation type="submission" date="2017-03" db="EMBL/GenBank/DDBJ databases">
        <title>Bacillus sp. V-88(T) DSM27956, whole genome shotgun sequencing project.</title>
        <authorList>
            <person name="Dastager S.G."/>
            <person name="Neurgaonkar P.S."/>
            <person name="Dharne M.S."/>
        </authorList>
    </citation>
    <scope>NUCLEOTIDE SEQUENCE [LARGE SCALE GENOMIC DNA]</scope>
    <source>
        <strain evidence="15">DSM 25145</strain>
    </source>
</reference>
<evidence type="ECO:0000256" key="8">
    <source>
        <dbReference type="ARBA" id="ARBA00023136"/>
    </source>
</evidence>
<evidence type="ECO:0000256" key="5">
    <source>
        <dbReference type="ARBA" id="ARBA00022982"/>
    </source>
</evidence>
<gene>
    <name evidence="12" type="primary">bdbC</name>
    <name evidence="14" type="ORF">B1B05_11220</name>
</gene>
<evidence type="ECO:0000256" key="11">
    <source>
        <dbReference type="ARBA" id="ARBA00023284"/>
    </source>
</evidence>
<dbReference type="InterPro" id="IPR003752">
    <property type="entry name" value="DiS_bond_form_DsbB/BdbC"/>
</dbReference>
<evidence type="ECO:0000256" key="9">
    <source>
        <dbReference type="ARBA" id="ARBA00023157"/>
    </source>
</evidence>
<keyword evidence="11 12" id="KW-0676">Redox-active center</keyword>
<keyword evidence="5 12" id="KW-0249">Electron transport</keyword>
<dbReference type="PIRSF" id="PIRSF036659">
    <property type="entry name" value="BdbC"/>
    <property type="match status" value="1"/>
</dbReference>
<evidence type="ECO:0000256" key="7">
    <source>
        <dbReference type="ARBA" id="ARBA00023002"/>
    </source>
</evidence>
<organism evidence="14 15">
    <name type="scientific">Domibacillus enclensis</name>
    <dbReference type="NCBI Taxonomy" id="1017273"/>
    <lineage>
        <taxon>Bacteria</taxon>
        <taxon>Bacillati</taxon>
        <taxon>Bacillota</taxon>
        <taxon>Bacilli</taxon>
        <taxon>Bacillales</taxon>
        <taxon>Bacillaceae</taxon>
        <taxon>Domibacillus</taxon>
    </lineage>
</organism>
<evidence type="ECO:0000256" key="6">
    <source>
        <dbReference type="ARBA" id="ARBA00022989"/>
    </source>
</evidence>
<keyword evidence="7 12" id="KW-0560">Oxidoreductase</keyword>
<comment type="function">
    <text evidence="12">Required for disulfide bond formation in some proteins.</text>
</comment>
<dbReference type="PANTHER" id="PTHR43469:SF1">
    <property type="entry name" value="SPBETA PROPHAGE-DERIVED DISULFIDE BOND FORMATION PROTEIN B"/>
    <property type="match status" value="1"/>
</dbReference>
<dbReference type="SUPFAM" id="SSF158442">
    <property type="entry name" value="DsbB-like"/>
    <property type="match status" value="1"/>
</dbReference>
<evidence type="ECO:0000256" key="10">
    <source>
        <dbReference type="ARBA" id="ARBA00023186"/>
    </source>
</evidence>
<dbReference type="NCBIfam" id="NF002849">
    <property type="entry name" value="PRK03113.1"/>
    <property type="match status" value="1"/>
</dbReference>
<evidence type="ECO:0000313" key="14">
    <source>
        <dbReference type="EMBL" id="OXS77648.1"/>
    </source>
</evidence>
<comment type="subcellular location">
    <subcellularLocation>
        <location evidence="12">Cell membrane</location>
        <topology evidence="12">Multi-pass membrane protein</topology>
    </subcellularLocation>
    <subcellularLocation>
        <location evidence="1">Membrane</location>
        <topology evidence="1">Multi-pass membrane protein</topology>
    </subcellularLocation>
</comment>
<dbReference type="EMBL" id="MWSK01000005">
    <property type="protein sequence ID" value="OXS77648.1"/>
    <property type="molecule type" value="Genomic_DNA"/>
</dbReference>
<accession>A0ABX4E7V4</accession>
<dbReference type="PANTHER" id="PTHR43469">
    <property type="entry name" value="DISULFIDE FORMATION PROTEIN-RELATED"/>
    <property type="match status" value="1"/>
</dbReference>
<feature type="transmembrane region" description="Helical" evidence="13">
    <location>
        <begin position="39"/>
        <end position="55"/>
    </location>
</feature>
<evidence type="ECO:0000256" key="13">
    <source>
        <dbReference type="SAM" id="Phobius"/>
    </source>
</evidence>